<dbReference type="Pfam" id="PF12915">
    <property type="entry name" value="DUF3833"/>
    <property type="match status" value="1"/>
</dbReference>
<evidence type="ECO:0000313" key="3">
    <source>
        <dbReference type="Proteomes" id="UP001060336"/>
    </source>
</evidence>
<feature type="chain" id="PRO_5039912540" evidence="1">
    <location>
        <begin position="24"/>
        <end position="190"/>
    </location>
</feature>
<proteinExistence type="predicted"/>
<dbReference type="KEGG" id="naci:NUH88_20445"/>
<organism evidence="2 3">
    <name type="scientific">Nisaea acidiphila</name>
    <dbReference type="NCBI Taxonomy" id="1862145"/>
    <lineage>
        <taxon>Bacteria</taxon>
        <taxon>Pseudomonadati</taxon>
        <taxon>Pseudomonadota</taxon>
        <taxon>Alphaproteobacteria</taxon>
        <taxon>Rhodospirillales</taxon>
        <taxon>Thalassobaculaceae</taxon>
        <taxon>Nisaea</taxon>
    </lineage>
</organism>
<evidence type="ECO:0000256" key="1">
    <source>
        <dbReference type="SAM" id="SignalP"/>
    </source>
</evidence>
<keyword evidence="1" id="KW-0732">Signal</keyword>
<dbReference type="EMBL" id="CP102480">
    <property type="protein sequence ID" value="UUX49753.1"/>
    <property type="molecule type" value="Genomic_DNA"/>
</dbReference>
<feature type="signal peptide" evidence="1">
    <location>
        <begin position="1"/>
        <end position="23"/>
    </location>
</feature>
<keyword evidence="3" id="KW-1185">Reference proteome</keyword>
<evidence type="ECO:0000313" key="2">
    <source>
        <dbReference type="EMBL" id="UUX49753.1"/>
    </source>
</evidence>
<dbReference type="RefSeq" id="WP_257768591.1">
    <property type="nucleotide sequence ID" value="NZ_CP102480.1"/>
</dbReference>
<dbReference type="AlphaFoldDB" id="A0A9J7ATE5"/>
<reference evidence="2" key="1">
    <citation type="submission" date="2022-08" db="EMBL/GenBank/DDBJ databases">
        <title>Nisaea acidiphila sp. nov., isolated from a marine algal debris and emended description of the genus Nisaea Urios et al. 2008.</title>
        <authorList>
            <person name="Kwon K."/>
        </authorList>
    </citation>
    <scope>NUCLEOTIDE SEQUENCE</scope>
    <source>
        <strain evidence="2">MEBiC11861</strain>
    </source>
</reference>
<gene>
    <name evidence="2" type="ORF">NUH88_20445</name>
</gene>
<protein>
    <submittedName>
        <fullName evidence="2">DUF3833 domain-containing protein</fullName>
    </submittedName>
</protein>
<dbReference type="Proteomes" id="UP001060336">
    <property type="component" value="Chromosome"/>
</dbReference>
<dbReference type="InterPro" id="IPR024409">
    <property type="entry name" value="DUF3833"/>
</dbReference>
<name>A0A9J7ATE5_9PROT</name>
<dbReference type="PROSITE" id="PS51257">
    <property type="entry name" value="PROKAR_LIPOPROTEIN"/>
    <property type="match status" value="1"/>
</dbReference>
<accession>A0A9J7ATE5</accession>
<sequence>MMHRLPYILLVLLTLGACSNMQIEDFAGTGPELKPEEYFAGQTKAWGMFEDRFGNLKREFVVDIQGDWDGTTLTLIEDFDYSDGEQEQRIWRITRKGDGLYEGRADDVVGTAQGIARGKALNWSYDLMLKVGESEIKVRFNDWMFLQPGGVMINKAEVSKFGITIGTVTLFFAKDAANHPGSFSGRKSAA</sequence>